<comment type="caution">
    <text evidence="3">The sequence shown here is derived from an EMBL/GenBank/DDBJ whole genome shotgun (WGS) entry which is preliminary data.</text>
</comment>
<keyword evidence="1" id="KW-0732">Signal</keyword>
<gene>
    <name evidence="3" type="ORF">BSTOLATCC_MIC55526</name>
</gene>
<feature type="chain" id="PRO_5043448650" description="DOMON domain-containing protein" evidence="1">
    <location>
        <begin position="21"/>
        <end position="207"/>
    </location>
</feature>
<proteinExistence type="predicted"/>
<feature type="signal peptide" evidence="1">
    <location>
        <begin position="1"/>
        <end position="20"/>
    </location>
</feature>
<name>A0AAU9K228_9CILI</name>
<accession>A0AAU9K228</accession>
<dbReference type="PROSITE" id="PS50836">
    <property type="entry name" value="DOMON"/>
    <property type="match status" value="1"/>
</dbReference>
<dbReference type="AlphaFoldDB" id="A0AAU9K228"/>
<sequence>MVLFKAIISLFILSFSLTSAYTAIEITSNIYLGWYFPSTTTIQFYLSVSTSKLSESSYGYVGLGFKSSGSATDMVGADCALVALSQKTIESVQCVADAYPASDTFSLSGFTSYTNGTFTVYQWSRALSNGGTSNHMTLVSGTEYKLIYSHGQYTTQPIQHTSEGGTTLKLTYDTVAPPAANSGGDGNPTDSSSAIIGIGIVTLLMVN</sequence>
<dbReference type="EMBL" id="CAJZBQ010000054">
    <property type="protein sequence ID" value="CAG9332070.1"/>
    <property type="molecule type" value="Genomic_DNA"/>
</dbReference>
<keyword evidence="4" id="KW-1185">Reference proteome</keyword>
<dbReference type="Proteomes" id="UP001162131">
    <property type="component" value="Unassembled WGS sequence"/>
</dbReference>
<dbReference type="InterPro" id="IPR005018">
    <property type="entry name" value="DOMON_domain"/>
</dbReference>
<evidence type="ECO:0000259" key="2">
    <source>
        <dbReference type="PROSITE" id="PS50836"/>
    </source>
</evidence>
<evidence type="ECO:0000256" key="1">
    <source>
        <dbReference type="SAM" id="SignalP"/>
    </source>
</evidence>
<reference evidence="3" key="1">
    <citation type="submission" date="2021-09" db="EMBL/GenBank/DDBJ databases">
        <authorList>
            <consortium name="AG Swart"/>
            <person name="Singh M."/>
            <person name="Singh A."/>
            <person name="Seah K."/>
            <person name="Emmerich C."/>
        </authorList>
    </citation>
    <scope>NUCLEOTIDE SEQUENCE</scope>
    <source>
        <strain evidence="3">ATCC30299</strain>
    </source>
</reference>
<evidence type="ECO:0000313" key="4">
    <source>
        <dbReference type="Proteomes" id="UP001162131"/>
    </source>
</evidence>
<organism evidence="3 4">
    <name type="scientific">Blepharisma stoltei</name>
    <dbReference type="NCBI Taxonomy" id="1481888"/>
    <lineage>
        <taxon>Eukaryota</taxon>
        <taxon>Sar</taxon>
        <taxon>Alveolata</taxon>
        <taxon>Ciliophora</taxon>
        <taxon>Postciliodesmatophora</taxon>
        <taxon>Heterotrichea</taxon>
        <taxon>Heterotrichida</taxon>
        <taxon>Blepharismidae</taxon>
        <taxon>Blepharisma</taxon>
    </lineage>
</organism>
<feature type="domain" description="DOMON" evidence="2">
    <location>
        <begin position="28"/>
        <end position="151"/>
    </location>
</feature>
<protein>
    <recommendedName>
        <fullName evidence="2">DOMON domain-containing protein</fullName>
    </recommendedName>
</protein>
<dbReference type="InterPro" id="IPR045266">
    <property type="entry name" value="DOH_DOMON"/>
</dbReference>
<dbReference type="CDD" id="cd09631">
    <property type="entry name" value="DOMON_DOH"/>
    <property type="match status" value="1"/>
</dbReference>
<evidence type="ECO:0000313" key="3">
    <source>
        <dbReference type="EMBL" id="CAG9332070.1"/>
    </source>
</evidence>